<proteinExistence type="predicted"/>
<dbReference type="AlphaFoldDB" id="A0A0A1UZK1"/>
<accession>A0A0A1UZK1</accession>
<gene>
    <name evidence="1" type="ORF">X797_004088</name>
</gene>
<dbReference type="Proteomes" id="UP000030151">
    <property type="component" value="Unassembled WGS sequence"/>
</dbReference>
<dbReference type="EMBL" id="JELW01000004">
    <property type="protein sequence ID" value="EXV02965.1"/>
    <property type="molecule type" value="Genomic_DNA"/>
</dbReference>
<sequence length="126" mass="14233">MTRVDFVHMNTSMVKVGRGGWEQLENQRIRSTAGSFDKGCQCWHQLRRRASDGGPNESRQCRAHAQRARVRYGTWPDKSDRVLADSLELLASLPPSESLTPLLNLEMLYAARCPPIVATTKSQLQH</sequence>
<protein>
    <submittedName>
        <fullName evidence="1">Uncharacterized protein</fullName>
    </submittedName>
</protein>
<organism evidence="1 2">
    <name type="scientific">Metarhizium robertsii</name>
    <dbReference type="NCBI Taxonomy" id="568076"/>
    <lineage>
        <taxon>Eukaryota</taxon>
        <taxon>Fungi</taxon>
        <taxon>Dikarya</taxon>
        <taxon>Ascomycota</taxon>
        <taxon>Pezizomycotina</taxon>
        <taxon>Sordariomycetes</taxon>
        <taxon>Hypocreomycetidae</taxon>
        <taxon>Hypocreales</taxon>
        <taxon>Clavicipitaceae</taxon>
        <taxon>Metarhizium</taxon>
    </lineage>
</organism>
<reference evidence="1 2" key="1">
    <citation type="submission" date="2014-02" db="EMBL/GenBank/DDBJ databases">
        <title>The genome sequence of the entomopathogenic fungus Metarhizium robertsii ARSEF 2575.</title>
        <authorList>
            <person name="Giuliano Garisto Donzelli B."/>
            <person name="Roe B.A."/>
            <person name="Macmil S.L."/>
            <person name="Krasnoff S.B."/>
            <person name="Gibson D.M."/>
        </authorList>
    </citation>
    <scope>NUCLEOTIDE SEQUENCE [LARGE SCALE GENOMIC DNA]</scope>
    <source>
        <strain evidence="1 2">ARSEF 2575</strain>
    </source>
</reference>
<comment type="caution">
    <text evidence="1">The sequence shown here is derived from an EMBL/GenBank/DDBJ whole genome shotgun (WGS) entry which is preliminary data.</text>
</comment>
<name>A0A0A1UZK1_9HYPO</name>
<evidence type="ECO:0000313" key="2">
    <source>
        <dbReference type="Proteomes" id="UP000030151"/>
    </source>
</evidence>
<evidence type="ECO:0000313" key="1">
    <source>
        <dbReference type="EMBL" id="EXV02965.1"/>
    </source>
</evidence>
<dbReference type="HOGENOM" id="CLU_1982102_0_0_1"/>